<reference evidence="8 9" key="1">
    <citation type="journal article" date="2021" name="Nat. Commun.">
        <title>Reductive evolution and unique predatory mode in the CPR bacterium Vampirococcus lugosii.</title>
        <authorList>
            <person name="Moreira D."/>
            <person name="Zivanovic Y."/>
            <person name="Lopez-Archilla A.I."/>
            <person name="Iniesto M."/>
            <person name="Lopez-Garcia P."/>
        </authorList>
    </citation>
    <scope>NUCLEOTIDE SEQUENCE [LARGE SCALE GENOMIC DNA]</scope>
    <source>
        <strain evidence="8">Chiprana</strain>
    </source>
</reference>
<evidence type="ECO:0000313" key="9">
    <source>
        <dbReference type="Proteomes" id="UP000680365"/>
    </source>
</evidence>
<sequence length="156" mass="17695">MSTKFKKSAPFSIPSTNPKIEKFINHIMKDGKKTVARKIFYDALDEIKKNGHMNPYAVWEVAIENASPNVMIKSKRIGGAVYQVPLEVKTSKKFFYSTKWLLSYSRAKKGVPMYKSLAEELLAAYSNQGSAVKKKEDTHKMADANKAYAYLAKYVK</sequence>
<feature type="domain" description="Small ribosomal subunit protein uS7" evidence="7">
    <location>
        <begin position="18"/>
        <end position="146"/>
    </location>
</feature>
<evidence type="ECO:0000259" key="7">
    <source>
        <dbReference type="Pfam" id="PF00177"/>
    </source>
</evidence>
<dbReference type="RefSeq" id="WP_213349019.1">
    <property type="nucleotide sequence ID" value="NZ_JAEDAM010000028.1"/>
</dbReference>
<dbReference type="InterPro" id="IPR023798">
    <property type="entry name" value="Ribosomal_uS7_dom"/>
</dbReference>
<organism evidence="8 9">
    <name type="scientific">Candidatus Vampirococcus lugosii</name>
    <dbReference type="NCBI Taxonomy" id="2789015"/>
    <lineage>
        <taxon>Bacteria</taxon>
        <taxon>Candidatus Absconditibacteriota</taxon>
        <taxon>Vampirococcus</taxon>
    </lineage>
</organism>
<dbReference type="HAMAP" id="MF_00480_B">
    <property type="entry name" value="Ribosomal_uS7_B"/>
    <property type="match status" value="1"/>
</dbReference>
<name>A0ABS5QMR3_9BACT</name>
<keyword evidence="9" id="KW-1185">Reference proteome</keyword>
<dbReference type="Gene3D" id="1.10.455.10">
    <property type="entry name" value="Ribosomal protein S7 domain"/>
    <property type="match status" value="1"/>
</dbReference>
<dbReference type="NCBIfam" id="TIGR01029">
    <property type="entry name" value="rpsG_bact"/>
    <property type="match status" value="1"/>
</dbReference>
<keyword evidence="4 6" id="KW-0689">Ribosomal protein</keyword>
<dbReference type="EMBL" id="JAEDAM010000028">
    <property type="protein sequence ID" value="MBS8121986.1"/>
    <property type="molecule type" value="Genomic_DNA"/>
</dbReference>
<evidence type="ECO:0000256" key="2">
    <source>
        <dbReference type="ARBA" id="ARBA00022730"/>
    </source>
</evidence>
<dbReference type="GO" id="GO:0005840">
    <property type="term" value="C:ribosome"/>
    <property type="evidence" value="ECO:0007669"/>
    <property type="project" value="UniProtKB-KW"/>
</dbReference>
<keyword evidence="5 6" id="KW-0687">Ribonucleoprotein</keyword>
<evidence type="ECO:0000313" key="8">
    <source>
        <dbReference type="EMBL" id="MBS8121986.1"/>
    </source>
</evidence>
<comment type="similarity">
    <text evidence="1 6">Belongs to the universal ribosomal protein uS7 family.</text>
</comment>
<dbReference type="InterPro" id="IPR005717">
    <property type="entry name" value="Ribosomal_uS7_bac/org-type"/>
</dbReference>
<evidence type="ECO:0000256" key="3">
    <source>
        <dbReference type="ARBA" id="ARBA00022884"/>
    </source>
</evidence>
<gene>
    <name evidence="6" type="primary">rpsG</name>
    <name evidence="8" type="ORF">VAMP_59n73</name>
</gene>
<comment type="caution">
    <text evidence="8">The sequence shown here is derived from an EMBL/GenBank/DDBJ whole genome shotgun (WGS) entry which is preliminary data.</text>
</comment>
<evidence type="ECO:0000256" key="6">
    <source>
        <dbReference type="HAMAP-Rule" id="MF_00480"/>
    </source>
</evidence>
<proteinExistence type="inferred from homology"/>
<keyword evidence="2 6" id="KW-0699">rRNA-binding</keyword>
<dbReference type="InterPro" id="IPR036823">
    <property type="entry name" value="Ribosomal_uS7_dom_sf"/>
</dbReference>
<dbReference type="CDD" id="cd14869">
    <property type="entry name" value="uS7_Bacteria"/>
    <property type="match status" value="1"/>
</dbReference>
<protein>
    <recommendedName>
        <fullName evidence="6">Small ribosomal subunit protein uS7</fullName>
    </recommendedName>
</protein>
<keyword evidence="6" id="KW-0820">tRNA-binding</keyword>
<evidence type="ECO:0000256" key="4">
    <source>
        <dbReference type="ARBA" id="ARBA00022980"/>
    </source>
</evidence>
<dbReference type="SUPFAM" id="SSF47973">
    <property type="entry name" value="Ribosomal protein S7"/>
    <property type="match status" value="1"/>
</dbReference>
<evidence type="ECO:0000256" key="1">
    <source>
        <dbReference type="ARBA" id="ARBA00007151"/>
    </source>
</evidence>
<evidence type="ECO:0000256" key="5">
    <source>
        <dbReference type="ARBA" id="ARBA00023274"/>
    </source>
</evidence>
<dbReference type="Pfam" id="PF00177">
    <property type="entry name" value="Ribosomal_S7"/>
    <property type="match status" value="1"/>
</dbReference>
<dbReference type="PANTHER" id="PTHR11205">
    <property type="entry name" value="RIBOSOMAL PROTEIN S7"/>
    <property type="match status" value="1"/>
</dbReference>
<comment type="subunit">
    <text evidence="6">Part of the 30S ribosomal subunit. Contacts proteins S9 and S11.</text>
</comment>
<comment type="function">
    <text evidence="6">One of the primary rRNA binding proteins, it binds directly to 16S rRNA where it nucleates assembly of the head domain of the 30S subunit. Is located at the subunit interface close to the decoding center, probably blocks exit of the E-site tRNA.</text>
</comment>
<dbReference type="PIRSF" id="PIRSF002122">
    <property type="entry name" value="RPS7p_RPS7a_RPS5e_RPS7o"/>
    <property type="match status" value="1"/>
</dbReference>
<dbReference type="Proteomes" id="UP000680365">
    <property type="component" value="Unassembled WGS sequence"/>
</dbReference>
<accession>A0ABS5QMR3</accession>
<keyword evidence="3 6" id="KW-0694">RNA-binding</keyword>
<dbReference type="InterPro" id="IPR000235">
    <property type="entry name" value="Ribosomal_uS7"/>
</dbReference>